<dbReference type="AlphaFoldDB" id="G3AGW8"/>
<keyword evidence="5" id="KW-0472">Membrane</keyword>
<dbReference type="EMBL" id="GL996499">
    <property type="protein sequence ID" value="EGW34641.1"/>
    <property type="molecule type" value="Genomic_DNA"/>
</dbReference>
<protein>
    <submittedName>
        <fullName evidence="6">Heme-binding peroxidase</fullName>
        <ecNumber evidence="6">1.14.99.3</ecNumber>
    </submittedName>
</protein>
<dbReference type="GO" id="GO:0046872">
    <property type="term" value="F:metal ion binding"/>
    <property type="evidence" value="ECO:0007669"/>
    <property type="project" value="UniProtKB-KW"/>
</dbReference>
<dbReference type="KEGG" id="spaa:SPAPADRAFT_132678"/>
<keyword evidence="6" id="KW-0575">Peroxidase</keyword>
<keyword evidence="3 4" id="KW-0408">Iron</keyword>
<organism evidence="7">
    <name type="scientific">Spathaspora passalidarum (strain NRRL Y-27907 / 11-Y1)</name>
    <dbReference type="NCBI Taxonomy" id="619300"/>
    <lineage>
        <taxon>Eukaryota</taxon>
        <taxon>Fungi</taxon>
        <taxon>Dikarya</taxon>
        <taxon>Ascomycota</taxon>
        <taxon>Saccharomycotina</taxon>
        <taxon>Pichiomycetes</taxon>
        <taxon>Debaryomycetaceae</taxon>
        <taxon>Spathaspora</taxon>
    </lineage>
</organism>
<accession>G3AGW8</accession>
<gene>
    <name evidence="6" type="primary">HMX1</name>
    <name evidence="6" type="ORF">SPAPADRAFT_132678</name>
</gene>
<dbReference type="eggNOG" id="KOG4480">
    <property type="taxonomic scope" value="Eukaryota"/>
</dbReference>
<dbReference type="Proteomes" id="UP000000709">
    <property type="component" value="Unassembled WGS sequence"/>
</dbReference>
<dbReference type="InterPro" id="IPR016084">
    <property type="entry name" value="Haem_Oase-like_multi-hlx"/>
</dbReference>
<sequence length="293" mass="34538">MSTATQTLGATTKLSQHEIIPAPNDVGALANRINKETRSLHDKIDKVVTLKFAIALKNYKIFRQGLQAFYHVFDAIETSLYQQLEIDDEWTEMFKQVWKPEIARREKAQQDLMFYYDDRKEKFMHPVMSEQVAFANHIKEVTKEKPYLLFAYLHVMYLALFAGGRVMRSSFARAAGFYPRKSGLSHEDVIKMGANFFTFDVADENLFRIIYKRDYELVTRNALTEEQKLEIIEESKYIFAQNLKVVTELEQHNLEKLTKNWTYYAITRGYYVVLFLLLVVIMFYLRKIVLQFI</sequence>
<reference evidence="6 7" key="1">
    <citation type="journal article" date="2011" name="Proc. Natl. Acad. Sci. U.S.A.">
        <title>Comparative genomics of xylose-fermenting fungi for enhanced biofuel production.</title>
        <authorList>
            <person name="Wohlbach D.J."/>
            <person name="Kuo A."/>
            <person name="Sato T.K."/>
            <person name="Potts K.M."/>
            <person name="Salamov A.A."/>
            <person name="LaButti K.M."/>
            <person name="Sun H."/>
            <person name="Clum A."/>
            <person name="Pangilinan J.L."/>
            <person name="Lindquist E.A."/>
            <person name="Lucas S."/>
            <person name="Lapidus A."/>
            <person name="Jin M."/>
            <person name="Gunawan C."/>
            <person name="Balan V."/>
            <person name="Dale B.E."/>
            <person name="Jeffries T.W."/>
            <person name="Zinkel R."/>
            <person name="Barry K.W."/>
            <person name="Grigoriev I.V."/>
            <person name="Gasch A.P."/>
        </authorList>
    </citation>
    <scope>NUCLEOTIDE SEQUENCE [LARGE SCALE GENOMIC DNA]</scope>
    <source>
        <strain evidence="7">NRRL Y-27907 / 11-Y1</strain>
    </source>
</reference>
<keyword evidence="5" id="KW-1133">Transmembrane helix</keyword>
<dbReference type="GO" id="GO:0004392">
    <property type="term" value="F:heme oxygenase (decyclizing) activity"/>
    <property type="evidence" value="ECO:0007669"/>
    <property type="project" value="EnsemblFungi"/>
</dbReference>
<evidence type="ECO:0000256" key="1">
    <source>
        <dbReference type="ARBA" id="ARBA00022617"/>
    </source>
</evidence>
<dbReference type="GO" id="GO:0005640">
    <property type="term" value="C:nuclear outer membrane"/>
    <property type="evidence" value="ECO:0007669"/>
    <property type="project" value="EnsemblFungi"/>
</dbReference>
<keyword evidence="5" id="KW-0812">Transmembrane</keyword>
<dbReference type="Pfam" id="PF01126">
    <property type="entry name" value="Heme_oxygenase"/>
    <property type="match status" value="1"/>
</dbReference>
<dbReference type="STRING" id="619300.G3AGW8"/>
<dbReference type="GeneID" id="18869681"/>
<dbReference type="Gene3D" id="1.20.910.10">
    <property type="entry name" value="Heme oxygenase-like"/>
    <property type="match status" value="1"/>
</dbReference>
<dbReference type="EC" id="1.14.99.3" evidence="6"/>
<dbReference type="InterPro" id="IPR016053">
    <property type="entry name" value="Haem_Oase-like"/>
</dbReference>
<dbReference type="OMA" id="FAFAFQM"/>
<keyword evidence="2 4" id="KW-0479">Metal-binding</keyword>
<proteinExistence type="predicted"/>
<keyword evidence="7" id="KW-1185">Reference proteome</keyword>
<dbReference type="PANTHER" id="PTHR10720">
    <property type="entry name" value="HEME OXYGENASE"/>
    <property type="match status" value="1"/>
</dbReference>
<dbReference type="GO" id="GO:0006788">
    <property type="term" value="P:heme oxidation"/>
    <property type="evidence" value="ECO:0007669"/>
    <property type="project" value="InterPro"/>
</dbReference>
<evidence type="ECO:0000256" key="2">
    <source>
        <dbReference type="ARBA" id="ARBA00022723"/>
    </source>
</evidence>
<name>G3AGW8_SPAPN</name>
<keyword evidence="1" id="KW-0349">Heme</keyword>
<dbReference type="GO" id="GO:0005783">
    <property type="term" value="C:endoplasmic reticulum"/>
    <property type="evidence" value="ECO:0007669"/>
    <property type="project" value="EnsemblFungi"/>
</dbReference>
<dbReference type="PANTHER" id="PTHR10720:SF0">
    <property type="entry name" value="HEME OXYGENASE"/>
    <property type="match status" value="1"/>
</dbReference>
<dbReference type="GO" id="GO:0006979">
    <property type="term" value="P:response to oxidative stress"/>
    <property type="evidence" value="ECO:0007669"/>
    <property type="project" value="EnsemblFungi"/>
</dbReference>
<dbReference type="GO" id="GO:0042167">
    <property type="term" value="P:heme catabolic process"/>
    <property type="evidence" value="ECO:0007669"/>
    <property type="project" value="EnsemblFungi"/>
</dbReference>
<dbReference type="FunCoup" id="G3AGW8">
    <property type="interactions" value="70"/>
</dbReference>
<dbReference type="GO" id="GO:0004601">
    <property type="term" value="F:peroxidase activity"/>
    <property type="evidence" value="ECO:0007669"/>
    <property type="project" value="UniProtKB-KW"/>
</dbReference>
<keyword evidence="6" id="KW-0560">Oxidoreductase</keyword>
<evidence type="ECO:0000256" key="4">
    <source>
        <dbReference type="PIRSR" id="PIRSR000343-2"/>
    </source>
</evidence>
<dbReference type="PRINTS" id="PR00088">
    <property type="entry name" value="HAEMOXYGNASE"/>
</dbReference>
<dbReference type="InParanoid" id="G3AGW8"/>
<feature type="transmembrane region" description="Helical" evidence="5">
    <location>
        <begin position="261"/>
        <end position="285"/>
    </location>
</feature>
<dbReference type="OrthoDB" id="652091at2759"/>
<dbReference type="SUPFAM" id="SSF48613">
    <property type="entry name" value="Heme oxygenase-like"/>
    <property type="match status" value="1"/>
</dbReference>
<dbReference type="RefSeq" id="XP_007372053.1">
    <property type="nucleotide sequence ID" value="XM_007371991.1"/>
</dbReference>
<evidence type="ECO:0000313" key="7">
    <source>
        <dbReference type="Proteomes" id="UP000000709"/>
    </source>
</evidence>
<dbReference type="GO" id="GO:0006879">
    <property type="term" value="P:intracellular iron ion homeostasis"/>
    <property type="evidence" value="ECO:0007669"/>
    <property type="project" value="EnsemblFungi"/>
</dbReference>
<feature type="binding site" description="axial binding residue" evidence="4">
    <location>
        <position position="41"/>
    </location>
    <ligand>
        <name>heme b</name>
        <dbReference type="ChEBI" id="CHEBI:60344"/>
    </ligand>
    <ligandPart>
        <name>Fe</name>
        <dbReference type="ChEBI" id="CHEBI:18248"/>
    </ligandPart>
</feature>
<feature type="transmembrane region" description="Helical" evidence="5">
    <location>
        <begin position="147"/>
        <end position="167"/>
    </location>
</feature>
<dbReference type="InterPro" id="IPR002051">
    <property type="entry name" value="Haem_Oase"/>
</dbReference>
<dbReference type="HOGENOM" id="CLU_049906_0_0_1"/>
<evidence type="ECO:0000256" key="5">
    <source>
        <dbReference type="SAM" id="Phobius"/>
    </source>
</evidence>
<dbReference type="CDD" id="cd19165">
    <property type="entry name" value="HemeO"/>
    <property type="match status" value="1"/>
</dbReference>
<dbReference type="PIRSF" id="PIRSF000343">
    <property type="entry name" value="Haem_Oase"/>
    <property type="match status" value="1"/>
</dbReference>
<evidence type="ECO:0000313" key="6">
    <source>
        <dbReference type="EMBL" id="EGW34641.1"/>
    </source>
</evidence>
<evidence type="ECO:0000256" key="3">
    <source>
        <dbReference type="ARBA" id="ARBA00023004"/>
    </source>
</evidence>